<dbReference type="OrthoDB" id="6412948at2"/>
<dbReference type="RefSeq" id="WP_071858507.1">
    <property type="nucleotide sequence ID" value="NZ_JBHSHK010000007.1"/>
</dbReference>
<keyword evidence="2" id="KW-1185">Reference proteome</keyword>
<dbReference type="AlphaFoldDB" id="A0A1L8TJI3"/>
<evidence type="ECO:0000313" key="1">
    <source>
        <dbReference type="EMBL" id="OJG44358.1"/>
    </source>
</evidence>
<gene>
    <name evidence="1" type="ORF">RV04_GL000552</name>
</gene>
<dbReference type="STRING" id="249189.RV04_GL000552"/>
<dbReference type="InterPro" id="IPR027396">
    <property type="entry name" value="DsrEFH-like"/>
</dbReference>
<dbReference type="Gene3D" id="3.40.1260.10">
    <property type="entry name" value="DsrEFH-like"/>
    <property type="match status" value="1"/>
</dbReference>
<comment type="caution">
    <text evidence="1">The sequence shown here is derived from an EMBL/GenBank/DDBJ whole genome shotgun (WGS) entry which is preliminary data.</text>
</comment>
<organism evidence="1 2">
    <name type="scientific">Enterococcus hermanniensis</name>
    <dbReference type="NCBI Taxonomy" id="249189"/>
    <lineage>
        <taxon>Bacteria</taxon>
        <taxon>Bacillati</taxon>
        <taxon>Bacillota</taxon>
        <taxon>Bacilli</taxon>
        <taxon>Lactobacillales</taxon>
        <taxon>Enterococcaceae</taxon>
        <taxon>Enterococcus</taxon>
    </lineage>
</organism>
<proteinExistence type="predicted"/>
<sequence length="105" mass="11795">MKVVFHVDELEKWSEASKNIKNLLKLKPDAEIILVVNGSGIQSYQLNAARDFILQYPKVSFHACQNAMKAFHLEKADLPQGVEVVPAGVIDLIELQEKGYAYIKP</sequence>
<dbReference type="SUPFAM" id="SSF75169">
    <property type="entry name" value="DsrEFH-like"/>
    <property type="match status" value="1"/>
</dbReference>
<dbReference type="PANTHER" id="PTHR37691:SF1">
    <property type="entry name" value="BLR3518 PROTEIN"/>
    <property type="match status" value="1"/>
</dbReference>
<dbReference type="InterPro" id="IPR003787">
    <property type="entry name" value="Sulphur_relay_DsrE/F-like"/>
</dbReference>
<dbReference type="Pfam" id="PF02635">
    <property type="entry name" value="DsrE"/>
    <property type="match status" value="1"/>
</dbReference>
<dbReference type="EMBL" id="JXKQ01000011">
    <property type="protein sequence ID" value="OJG44358.1"/>
    <property type="molecule type" value="Genomic_DNA"/>
</dbReference>
<name>A0A1L8TJI3_9ENTE</name>
<reference evidence="1 2" key="1">
    <citation type="submission" date="2014-12" db="EMBL/GenBank/DDBJ databases">
        <title>Draft genome sequences of 29 type strains of Enterococci.</title>
        <authorList>
            <person name="Zhong Z."/>
            <person name="Sun Z."/>
            <person name="Liu W."/>
            <person name="Zhang W."/>
            <person name="Zhang H."/>
        </authorList>
    </citation>
    <scope>NUCLEOTIDE SEQUENCE [LARGE SCALE GENOMIC DNA]</scope>
    <source>
        <strain evidence="1 2">DSM 17122</strain>
    </source>
</reference>
<dbReference type="PANTHER" id="PTHR37691">
    <property type="entry name" value="BLR3518 PROTEIN"/>
    <property type="match status" value="1"/>
</dbReference>
<dbReference type="Proteomes" id="UP000182077">
    <property type="component" value="Unassembled WGS sequence"/>
</dbReference>
<protein>
    <submittedName>
        <fullName evidence="1">Uncharacterized protein</fullName>
    </submittedName>
</protein>
<accession>A0A1L8TJI3</accession>
<evidence type="ECO:0000313" key="2">
    <source>
        <dbReference type="Proteomes" id="UP000182077"/>
    </source>
</evidence>